<keyword evidence="5 7" id="KW-1133">Transmembrane helix</keyword>
<dbReference type="Pfam" id="PF21088">
    <property type="entry name" value="MS_channel_1st"/>
    <property type="match status" value="1"/>
</dbReference>
<dbReference type="SUPFAM" id="SSF82689">
    <property type="entry name" value="Mechanosensitive channel protein MscS (YggB), C-terminal domain"/>
    <property type="match status" value="1"/>
</dbReference>
<dbReference type="InterPro" id="IPR052702">
    <property type="entry name" value="MscS-like_channel"/>
</dbReference>
<dbReference type="InterPro" id="IPR006685">
    <property type="entry name" value="MscS_channel_2nd"/>
</dbReference>
<evidence type="ECO:0000256" key="1">
    <source>
        <dbReference type="ARBA" id="ARBA00004651"/>
    </source>
</evidence>
<gene>
    <name evidence="11" type="ORF">ACFOSU_04170</name>
</gene>
<proteinExistence type="inferred from homology"/>
<accession>A0ABV7ENY8</accession>
<feature type="transmembrane region" description="Helical" evidence="7">
    <location>
        <begin position="210"/>
        <end position="239"/>
    </location>
</feature>
<feature type="transmembrane region" description="Helical" evidence="7">
    <location>
        <begin position="92"/>
        <end position="116"/>
    </location>
</feature>
<feature type="transmembrane region" description="Helical" evidence="7">
    <location>
        <begin position="181"/>
        <end position="204"/>
    </location>
</feature>
<dbReference type="InterPro" id="IPR023408">
    <property type="entry name" value="MscS_beta-dom_sf"/>
</dbReference>
<reference evidence="12" key="1">
    <citation type="journal article" date="2019" name="Int. J. Syst. Evol. Microbiol.">
        <title>The Global Catalogue of Microorganisms (GCM) 10K type strain sequencing project: providing services to taxonomists for standard genome sequencing and annotation.</title>
        <authorList>
            <consortium name="The Broad Institute Genomics Platform"/>
            <consortium name="The Broad Institute Genome Sequencing Center for Infectious Disease"/>
            <person name="Wu L."/>
            <person name="Ma J."/>
        </authorList>
    </citation>
    <scope>NUCLEOTIDE SEQUENCE [LARGE SCALE GENOMIC DNA]</scope>
    <source>
        <strain evidence="12">KCTC 52640</strain>
    </source>
</reference>
<keyword evidence="12" id="KW-1185">Reference proteome</keyword>
<keyword evidence="6 7" id="KW-0472">Membrane</keyword>
<dbReference type="SUPFAM" id="SSF82861">
    <property type="entry name" value="Mechanosensitive channel protein MscS (YggB), transmembrane region"/>
    <property type="match status" value="1"/>
</dbReference>
<evidence type="ECO:0000256" key="5">
    <source>
        <dbReference type="ARBA" id="ARBA00022989"/>
    </source>
</evidence>
<evidence type="ECO:0000256" key="7">
    <source>
        <dbReference type="SAM" id="Phobius"/>
    </source>
</evidence>
<evidence type="ECO:0000256" key="4">
    <source>
        <dbReference type="ARBA" id="ARBA00022692"/>
    </source>
</evidence>
<dbReference type="Gene3D" id="2.30.30.60">
    <property type="match status" value="1"/>
</dbReference>
<evidence type="ECO:0000259" key="9">
    <source>
        <dbReference type="Pfam" id="PF21082"/>
    </source>
</evidence>
<dbReference type="InterPro" id="IPR011066">
    <property type="entry name" value="MscS_channel_C_sf"/>
</dbReference>
<feature type="transmembrane region" description="Helical" evidence="7">
    <location>
        <begin position="36"/>
        <end position="53"/>
    </location>
</feature>
<dbReference type="Gene3D" id="1.10.287.1260">
    <property type="match status" value="1"/>
</dbReference>
<sequence>MGRYTFITILLIAATLLAGGLTIFDWLRPGEIEGLPIREVAATLLAVLAAWLASRAIDRFADGLNEGRYAWQRRLRRMLHVEAEERFREADLFAALVHLLIWLSLPMLLLHIWGLSKTSFDLLQHFAWTGFKIGQLQIVPAQVLLGAMILVIAAGLIRWVTARLENQWLARTPLESHTRETIATITSYVLFVIVTLAVLSYAGLDLSKLALIAGALSVGIGFGLQNIVNNFVSGLILLFEQPIRRGNYVTVGETEGFVRRVRIRGTEIETLERITVIVPNSELITNHLKNWNLRDRYGRIICTVGIAYGSDVRRAQELLIEIAKNHNEVISDGVAGVPRPMALFRNFGDSTLDFELRCFVRDVTRRYIVISDLNFAIDAAFRDNDITIAFPQMDVWHRSVPEQPLRIAANTDSTDGGEEPA</sequence>
<evidence type="ECO:0000313" key="12">
    <source>
        <dbReference type="Proteomes" id="UP001595462"/>
    </source>
</evidence>
<feature type="domain" description="Mechanosensitive ion channel MscS C-terminal" evidence="9">
    <location>
        <begin position="301"/>
        <end position="388"/>
    </location>
</feature>
<dbReference type="Proteomes" id="UP001595462">
    <property type="component" value="Unassembled WGS sequence"/>
</dbReference>
<comment type="caution">
    <text evidence="11">The sequence shown here is derived from an EMBL/GenBank/DDBJ whole genome shotgun (WGS) entry which is preliminary data.</text>
</comment>
<dbReference type="Pfam" id="PF21082">
    <property type="entry name" value="MS_channel_3rd"/>
    <property type="match status" value="1"/>
</dbReference>
<dbReference type="InterPro" id="IPR049278">
    <property type="entry name" value="MS_channel_C"/>
</dbReference>
<protein>
    <submittedName>
        <fullName evidence="11">Mechanosensitive ion channel family protein</fullName>
    </submittedName>
</protein>
<feature type="domain" description="Mechanosensitive ion channel transmembrane helices 2/3" evidence="10">
    <location>
        <begin position="184"/>
        <end position="225"/>
    </location>
</feature>
<feature type="transmembrane region" description="Helical" evidence="7">
    <location>
        <begin position="136"/>
        <end position="160"/>
    </location>
</feature>
<dbReference type="RefSeq" id="WP_380686761.1">
    <property type="nucleotide sequence ID" value="NZ_JBHRSS010000003.1"/>
</dbReference>
<dbReference type="Gene3D" id="3.30.70.100">
    <property type="match status" value="1"/>
</dbReference>
<keyword evidence="4 7" id="KW-0812">Transmembrane</keyword>
<dbReference type="SUPFAM" id="SSF50182">
    <property type="entry name" value="Sm-like ribonucleoproteins"/>
    <property type="match status" value="1"/>
</dbReference>
<feature type="domain" description="Mechanosensitive ion channel MscS" evidence="8">
    <location>
        <begin position="226"/>
        <end position="292"/>
    </location>
</feature>
<evidence type="ECO:0000256" key="2">
    <source>
        <dbReference type="ARBA" id="ARBA00008017"/>
    </source>
</evidence>
<dbReference type="InterPro" id="IPR011014">
    <property type="entry name" value="MscS_channel_TM-2"/>
</dbReference>
<evidence type="ECO:0000259" key="10">
    <source>
        <dbReference type="Pfam" id="PF21088"/>
    </source>
</evidence>
<evidence type="ECO:0000256" key="3">
    <source>
        <dbReference type="ARBA" id="ARBA00022475"/>
    </source>
</evidence>
<dbReference type="PANTHER" id="PTHR30347">
    <property type="entry name" value="POTASSIUM CHANNEL RELATED"/>
    <property type="match status" value="1"/>
</dbReference>
<keyword evidence="3" id="KW-1003">Cell membrane</keyword>
<evidence type="ECO:0000259" key="8">
    <source>
        <dbReference type="Pfam" id="PF00924"/>
    </source>
</evidence>
<dbReference type="PANTHER" id="PTHR30347:SF1">
    <property type="entry name" value="MECHANOSENSITIVE CHANNEL MSCK"/>
    <property type="match status" value="1"/>
</dbReference>
<dbReference type="InterPro" id="IPR010920">
    <property type="entry name" value="LSM_dom_sf"/>
</dbReference>
<dbReference type="EMBL" id="JBHRSS010000003">
    <property type="protein sequence ID" value="MFC3103080.1"/>
    <property type="molecule type" value="Genomic_DNA"/>
</dbReference>
<evidence type="ECO:0000313" key="11">
    <source>
        <dbReference type="EMBL" id="MFC3103080.1"/>
    </source>
</evidence>
<comment type="similarity">
    <text evidence="2">Belongs to the MscS (TC 1.A.23) family.</text>
</comment>
<evidence type="ECO:0000256" key="6">
    <source>
        <dbReference type="ARBA" id="ARBA00023136"/>
    </source>
</evidence>
<comment type="subcellular location">
    <subcellularLocation>
        <location evidence="1">Cell membrane</location>
        <topology evidence="1">Multi-pass membrane protein</topology>
    </subcellularLocation>
</comment>
<dbReference type="InterPro" id="IPR049142">
    <property type="entry name" value="MS_channel_1st"/>
</dbReference>
<organism evidence="11 12">
    <name type="scientific">Salinisphaera aquimarina</name>
    <dbReference type="NCBI Taxonomy" id="2094031"/>
    <lineage>
        <taxon>Bacteria</taxon>
        <taxon>Pseudomonadati</taxon>
        <taxon>Pseudomonadota</taxon>
        <taxon>Gammaproteobacteria</taxon>
        <taxon>Salinisphaerales</taxon>
        <taxon>Salinisphaeraceae</taxon>
        <taxon>Salinisphaera</taxon>
    </lineage>
</organism>
<name>A0ABV7ENY8_9GAMM</name>
<dbReference type="Pfam" id="PF00924">
    <property type="entry name" value="MS_channel_2nd"/>
    <property type="match status" value="1"/>
</dbReference>